<keyword evidence="4 8" id="KW-0456">Lyase</keyword>
<dbReference type="GO" id="GO:0009088">
    <property type="term" value="P:threonine biosynthetic process"/>
    <property type="evidence" value="ECO:0007669"/>
    <property type="project" value="UniProtKB-UniRule"/>
</dbReference>
<organism evidence="8 9">
    <name type="scientific">Cohnella endophytica</name>
    <dbReference type="NCBI Taxonomy" id="2419778"/>
    <lineage>
        <taxon>Bacteria</taxon>
        <taxon>Bacillati</taxon>
        <taxon>Bacillota</taxon>
        <taxon>Bacilli</taxon>
        <taxon>Bacillales</taxon>
        <taxon>Paenibacillaceae</taxon>
        <taxon>Cohnella</taxon>
    </lineage>
</organism>
<protein>
    <recommendedName>
        <fullName evidence="5">Threonine synthase</fullName>
        <ecNumber evidence="5">4.2.3.1</ecNumber>
    </recommendedName>
</protein>
<dbReference type="CDD" id="cd01563">
    <property type="entry name" value="Thr-synth_1"/>
    <property type="match status" value="1"/>
</dbReference>
<dbReference type="GO" id="GO:0009097">
    <property type="term" value="P:isoleucine biosynthetic process"/>
    <property type="evidence" value="ECO:0007669"/>
    <property type="project" value="TreeGrafter"/>
</dbReference>
<dbReference type="OrthoDB" id="9778118at2"/>
<dbReference type="PANTHER" id="PTHR48078">
    <property type="entry name" value="THREONINE DEHYDRATASE, MITOCHONDRIAL-RELATED"/>
    <property type="match status" value="1"/>
</dbReference>
<dbReference type="Proteomes" id="UP000282076">
    <property type="component" value="Unassembled WGS sequence"/>
</dbReference>
<dbReference type="GO" id="GO:0004795">
    <property type="term" value="F:threonine synthase activity"/>
    <property type="evidence" value="ECO:0007669"/>
    <property type="project" value="UniProtKB-UniRule"/>
</dbReference>
<evidence type="ECO:0000256" key="6">
    <source>
        <dbReference type="PIRSR" id="PIRSR604450-51"/>
    </source>
</evidence>
<evidence type="ECO:0000256" key="2">
    <source>
        <dbReference type="ARBA" id="ARBA00005517"/>
    </source>
</evidence>
<evidence type="ECO:0000256" key="5">
    <source>
        <dbReference type="NCBIfam" id="TIGR00260"/>
    </source>
</evidence>
<evidence type="ECO:0000259" key="7">
    <source>
        <dbReference type="Pfam" id="PF00291"/>
    </source>
</evidence>
<dbReference type="AlphaFoldDB" id="A0A494XBD1"/>
<name>A0A494XBD1_9BACL</name>
<evidence type="ECO:0000313" key="9">
    <source>
        <dbReference type="Proteomes" id="UP000282076"/>
    </source>
</evidence>
<comment type="cofactor">
    <cofactor evidence="1 6">
        <name>pyridoxal 5'-phosphate</name>
        <dbReference type="ChEBI" id="CHEBI:597326"/>
    </cofactor>
</comment>
<feature type="domain" description="Tryptophan synthase beta chain-like PALP" evidence="7">
    <location>
        <begin position="76"/>
        <end position="378"/>
    </location>
</feature>
<dbReference type="Gene3D" id="3.40.50.1100">
    <property type="match status" value="2"/>
</dbReference>
<dbReference type="GO" id="GO:0003941">
    <property type="term" value="F:L-serine ammonia-lyase activity"/>
    <property type="evidence" value="ECO:0007669"/>
    <property type="project" value="TreeGrafter"/>
</dbReference>
<dbReference type="PANTHER" id="PTHR48078:SF6">
    <property type="entry name" value="L-THREONINE DEHYDRATASE CATABOLIC TDCB"/>
    <property type="match status" value="1"/>
</dbReference>
<keyword evidence="3 6" id="KW-0663">Pyridoxal phosphate</keyword>
<dbReference type="InterPro" id="IPR001926">
    <property type="entry name" value="TrpB-like_PALP"/>
</dbReference>
<dbReference type="SUPFAM" id="SSF53686">
    <property type="entry name" value="Tryptophan synthase beta subunit-like PLP-dependent enzymes"/>
    <property type="match status" value="1"/>
</dbReference>
<comment type="similarity">
    <text evidence="2">Belongs to the threonine synthase family.</text>
</comment>
<dbReference type="InterPro" id="IPR050147">
    <property type="entry name" value="Ser/Thr_Dehydratase"/>
</dbReference>
<dbReference type="RefSeq" id="WP_120979519.1">
    <property type="nucleotide sequence ID" value="NZ_RBZM01000011.1"/>
</dbReference>
<comment type="caution">
    <text evidence="8">The sequence shown here is derived from an EMBL/GenBank/DDBJ whole genome shotgun (WGS) entry which is preliminary data.</text>
</comment>
<evidence type="ECO:0000313" key="8">
    <source>
        <dbReference type="EMBL" id="RKP47322.1"/>
    </source>
</evidence>
<dbReference type="NCBIfam" id="TIGR00260">
    <property type="entry name" value="thrC"/>
    <property type="match status" value="1"/>
</dbReference>
<keyword evidence="9" id="KW-1185">Reference proteome</keyword>
<evidence type="ECO:0000256" key="1">
    <source>
        <dbReference type="ARBA" id="ARBA00001933"/>
    </source>
</evidence>
<dbReference type="GO" id="GO:0004794">
    <property type="term" value="F:threonine deaminase activity"/>
    <property type="evidence" value="ECO:0007669"/>
    <property type="project" value="TreeGrafter"/>
</dbReference>
<dbReference type="Pfam" id="PF00291">
    <property type="entry name" value="PALP"/>
    <property type="match status" value="1"/>
</dbReference>
<evidence type="ECO:0000256" key="4">
    <source>
        <dbReference type="ARBA" id="ARBA00023239"/>
    </source>
</evidence>
<dbReference type="EMBL" id="RBZM01000011">
    <property type="protein sequence ID" value="RKP47322.1"/>
    <property type="molecule type" value="Genomic_DNA"/>
</dbReference>
<dbReference type="InterPro" id="IPR036052">
    <property type="entry name" value="TrpB-like_PALP_sf"/>
</dbReference>
<gene>
    <name evidence="8" type="primary">thrC</name>
    <name evidence="8" type="ORF">D7Z26_23785</name>
</gene>
<accession>A0A494XBD1</accession>
<sequence length="428" mass="47324">MLIRCYDCGETQDDRAYSCMCGGLLEVVQDFKGLDAEELKMRFRHRLSERMSPYASGVWRYKELIHPELPDGEIVTKREGNTGLYAPEVVRRSLGIRKVWLKAQSENPSGSFKDNGMTVAVSHGRYRGYRRFTCTSTGNTSSSLAMYAAWAECESVVLVPNERVSINKVLQTLAYGAKVVGFDGTYDEGIRFYERYGSELGLYICNSINPFRIEGQKSIVYEIAQSLDWELPDWIVIPGGALSNVTALGKGLEDLFQLGLIERMPRVALIQAEGASPFHRMMSLGEQQLTAFESPSTIASAMNIGNPPSWKKARDFLTRHGGVTCSVTDEEIMAAKTLIDRSGIGCEPASAATVAGLRKLLADKTIDREETAACILTGNLLKDTEALKHTYRSELSEWDRGGLAMPMKLTPERVLGRLGSADAFNPIS</sequence>
<dbReference type="GO" id="GO:0006565">
    <property type="term" value="P:L-serine catabolic process"/>
    <property type="evidence" value="ECO:0007669"/>
    <property type="project" value="TreeGrafter"/>
</dbReference>
<proteinExistence type="inferred from homology"/>
<dbReference type="EC" id="4.2.3.1" evidence="5"/>
<dbReference type="GO" id="GO:0006567">
    <property type="term" value="P:L-threonine catabolic process"/>
    <property type="evidence" value="ECO:0007669"/>
    <property type="project" value="TreeGrafter"/>
</dbReference>
<reference evidence="8 9" key="1">
    <citation type="submission" date="2018-10" db="EMBL/GenBank/DDBJ databases">
        <title>Cohnella sp. M2MS4P-1, whole genome shotgun sequence.</title>
        <authorList>
            <person name="Tuo L."/>
        </authorList>
    </citation>
    <scope>NUCLEOTIDE SEQUENCE [LARGE SCALE GENOMIC DNA]</scope>
    <source>
        <strain evidence="8 9">M2MS4P-1</strain>
    </source>
</reference>
<evidence type="ECO:0000256" key="3">
    <source>
        <dbReference type="ARBA" id="ARBA00022898"/>
    </source>
</evidence>
<dbReference type="InterPro" id="IPR004450">
    <property type="entry name" value="Thr_synthase-like"/>
</dbReference>
<feature type="modified residue" description="N6-(pyridoxal phosphate)lysine" evidence="6">
    <location>
        <position position="113"/>
    </location>
</feature>